<dbReference type="PRINTS" id="PR00704">
    <property type="entry name" value="CALPAIN"/>
</dbReference>
<feature type="domain" description="Calpain catalytic" evidence="7">
    <location>
        <begin position="57"/>
        <end position="284"/>
    </location>
</feature>
<dbReference type="Gene3D" id="3.90.70.10">
    <property type="entry name" value="Cysteine proteinases"/>
    <property type="match status" value="1"/>
</dbReference>
<dbReference type="GO" id="GO:0006508">
    <property type="term" value="P:proteolysis"/>
    <property type="evidence" value="ECO:0007669"/>
    <property type="project" value="UniProtKB-KW"/>
</dbReference>
<proteinExistence type="inferred from homology"/>
<dbReference type="PANTHER" id="PTHR10183:SF379">
    <property type="entry name" value="CALPAIN-5"/>
    <property type="match status" value="1"/>
</dbReference>
<dbReference type="Pfam" id="PF01067">
    <property type="entry name" value="Calpain_III"/>
    <property type="match status" value="1"/>
</dbReference>
<evidence type="ECO:0000256" key="4">
    <source>
        <dbReference type="ARBA" id="ARBA00022807"/>
    </source>
</evidence>
<name>A0AAN8XSD5_HALRR</name>
<dbReference type="PROSITE" id="PS50203">
    <property type="entry name" value="CALPAIN_CAT"/>
    <property type="match status" value="1"/>
</dbReference>
<evidence type="ECO:0000313" key="9">
    <source>
        <dbReference type="Proteomes" id="UP001381693"/>
    </source>
</evidence>
<dbReference type="Pfam" id="PF00648">
    <property type="entry name" value="Peptidase_C2"/>
    <property type="match status" value="1"/>
</dbReference>
<feature type="active site" evidence="5">
    <location>
        <position position="199"/>
    </location>
</feature>
<comment type="caution">
    <text evidence="8">The sequence shown here is derived from an EMBL/GenBank/DDBJ whole genome shotgun (WGS) entry which is preliminary data.</text>
</comment>
<organism evidence="8 9">
    <name type="scientific">Halocaridina rubra</name>
    <name type="common">Hawaiian red shrimp</name>
    <dbReference type="NCBI Taxonomy" id="373956"/>
    <lineage>
        <taxon>Eukaryota</taxon>
        <taxon>Metazoa</taxon>
        <taxon>Ecdysozoa</taxon>
        <taxon>Arthropoda</taxon>
        <taxon>Crustacea</taxon>
        <taxon>Multicrustacea</taxon>
        <taxon>Malacostraca</taxon>
        <taxon>Eumalacostraca</taxon>
        <taxon>Eucarida</taxon>
        <taxon>Decapoda</taxon>
        <taxon>Pleocyemata</taxon>
        <taxon>Caridea</taxon>
        <taxon>Atyoidea</taxon>
        <taxon>Atyidae</taxon>
        <taxon>Halocaridina</taxon>
    </lineage>
</organism>
<dbReference type="EMBL" id="JAXCGZ010001965">
    <property type="protein sequence ID" value="KAK7084838.1"/>
    <property type="molecule type" value="Genomic_DNA"/>
</dbReference>
<keyword evidence="4" id="KW-0788">Thiol protease</keyword>
<dbReference type="GO" id="GO:0004198">
    <property type="term" value="F:calcium-dependent cysteine-type endopeptidase activity"/>
    <property type="evidence" value="ECO:0007669"/>
    <property type="project" value="InterPro"/>
</dbReference>
<keyword evidence="3" id="KW-0378">Hydrolase</keyword>
<protein>
    <recommendedName>
        <fullName evidence="7">Calpain catalytic domain-containing protein</fullName>
    </recommendedName>
</protein>
<dbReference type="PANTHER" id="PTHR10183">
    <property type="entry name" value="CALPAIN"/>
    <property type="match status" value="1"/>
</dbReference>
<comment type="similarity">
    <text evidence="1">Belongs to the peptidase C2 family.</text>
</comment>
<feature type="active site" evidence="5">
    <location>
        <position position="224"/>
    </location>
</feature>
<dbReference type="InterPro" id="IPR038765">
    <property type="entry name" value="Papain-like_cys_pep_sf"/>
</dbReference>
<evidence type="ECO:0000313" key="8">
    <source>
        <dbReference type="EMBL" id="KAK7084838.1"/>
    </source>
</evidence>
<dbReference type="InterPro" id="IPR022683">
    <property type="entry name" value="Calpain_III"/>
</dbReference>
<dbReference type="InterPro" id="IPR033883">
    <property type="entry name" value="C2_III"/>
</dbReference>
<accession>A0AAN8XSD5</accession>
<dbReference type="InterPro" id="IPR022682">
    <property type="entry name" value="Calpain_domain_III"/>
</dbReference>
<dbReference type="SUPFAM" id="SSF54001">
    <property type="entry name" value="Cysteine proteinases"/>
    <property type="match status" value="1"/>
</dbReference>
<dbReference type="SMART" id="SM00720">
    <property type="entry name" value="calpain_III"/>
    <property type="match status" value="1"/>
</dbReference>
<reference evidence="8 9" key="1">
    <citation type="submission" date="2023-11" db="EMBL/GenBank/DDBJ databases">
        <title>Halocaridina rubra genome assembly.</title>
        <authorList>
            <person name="Smith C."/>
        </authorList>
    </citation>
    <scope>NUCLEOTIDE SEQUENCE [LARGE SCALE GENOMIC DNA]</scope>
    <source>
        <strain evidence="8">EP-1</strain>
        <tissue evidence="8">Whole</tissue>
    </source>
</reference>
<evidence type="ECO:0000256" key="5">
    <source>
        <dbReference type="PIRSR" id="PIRSR622684-1"/>
    </source>
</evidence>
<keyword evidence="2" id="KW-0645">Protease</keyword>
<evidence type="ECO:0000256" key="3">
    <source>
        <dbReference type="ARBA" id="ARBA00022801"/>
    </source>
</evidence>
<dbReference type="SMART" id="SM00230">
    <property type="entry name" value="CysPc"/>
    <property type="match status" value="1"/>
</dbReference>
<dbReference type="GO" id="GO:0005737">
    <property type="term" value="C:cytoplasm"/>
    <property type="evidence" value="ECO:0007669"/>
    <property type="project" value="TreeGrafter"/>
</dbReference>
<dbReference type="CDD" id="cd00214">
    <property type="entry name" value="Calpain_III"/>
    <property type="match status" value="1"/>
</dbReference>
<dbReference type="Gene3D" id="2.60.120.380">
    <property type="match status" value="1"/>
</dbReference>
<evidence type="ECO:0000259" key="7">
    <source>
        <dbReference type="PROSITE" id="PS50203"/>
    </source>
</evidence>
<evidence type="ECO:0000256" key="2">
    <source>
        <dbReference type="ARBA" id="ARBA00022670"/>
    </source>
</evidence>
<keyword evidence="9" id="KW-1185">Reference proteome</keyword>
<dbReference type="Proteomes" id="UP001381693">
    <property type="component" value="Unassembled WGS sequence"/>
</dbReference>
<comment type="caution">
    <text evidence="6">Lacks conserved residue(s) required for the propagation of feature annotation.</text>
</comment>
<dbReference type="InterPro" id="IPR036213">
    <property type="entry name" value="Calpain_III_sf"/>
</dbReference>
<dbReference type="InterPro" id="IPR001300">
    <property type="entry name" value="Peptidase_C2_calpain_cat"/>
</dbReference>
<dbReference type="AlphaFoldDB" id="A0AAN8XSD5"/>
<sequence length="447" mass="50999">MKGKYDYRQWILGQEQHDKGVTSYYIIYPEIAEIFIMQLKESCYAACFQLIKKNFPYQVIPPGQSLQGDGYTGLIICRFWRFGEWVSVCVDDRLPTKDGALIFARSSDPNEFWVALVEKAYAKLYGSYEAMEGGQSMDAMVDLTGGLAERYDMEDTPDKDLLFKLLLKASSNGAFITASRKGDWRMSYKTDENGLVEGHAYTVSGVARLKHDALPSVELIRIRNPWGNGAEWNGDWKDGDEKWDGISEDQKVKVGLRSMDDGEFWMSFEDFCQQFEEVSVCTIGPDFDHDGTVDYVGQVKAIKGEWIEGQSAGGSRNDFEKFASNPQYLLTVLEPDEDDETEGLCSVLIGVLQEHRRSLREVGLKMIQIGFVIYKTEDPHRRLPASHFHYNYEEGTSGTYINFREVLARQELEPGYYIIIPATFLPDTPGHFMVRVYSPKPFELKKL</sequence>
<dbReference type="CDD" id="cd00044">
    <property type="entry name" value="CysPc"/>
    <property type="match status" value="1"/>
</dbReference>
<evidence type="ECO:0000256" key="6">
    <source>
        <dbReference type="PROSITE-ProRule" id="PRU00239"/>
    </source>
</evidence>
<dbReference type="FunFam" id="3.90.70.10:FF:000114">
    <property type="entry name" value="Calpain a"/>
    <property type="match status" value="1"/>
</dbReference>
<evidence type="ECO:0000256" key="1">
    <source>
        <dbReference type="ARBA" id="ARBA00007623"/>
    </source>
</evidence>
<dbReference type="InterPro" id="IPR022684">
    <property type="entry name" value="Calpain_cysteine_protease"/>
</dbReference>
<dbReference type="SUPFAM" id="SSF49758">
    <property type="entry name" value="Calpain large subunit, middle domain (domain III)"/>
    <property type="match status" value="1"/>
</dbReference>
<gene>
    <name evidence="8" type="ORF">SK128_008243</name>
</gene>